<evidence type="ECO:0000313" key="1">
    <source>
        <dbReference type="EMBL" id="QFG73624.1"/>
    </source>
</evidence>
<organism evidence="1">
    <name type="scientific">Megaviridae environmental sample</name>
    <dbReference type="NCBI Taxonomy" id="1737588"/>
    <lineage>
        <taxon>Viruses</taxon>
        <taxon>Varidnaviria</taxon>
        <taxon>Bamfordvirae</taxon>
        <taxon>Nucleocytoviricota</taxon>
        <taxon>Megaviricetes</taxon>
        <taxon>Imitervirales</taxon>
        <taxon>Mimiviridae</taxon>
        <taxon>environmental samples</taxon>
    </lineage>
</organism>
<name>A0A5J6VI72_9VIRU</name>
<reference evidence="1" key="1">
    <citation type="journal article" date="2019" name="Philos. Trans. R. Soc. Lond., B, Biol. Sci.">
        <title>Targeted metagenomic recovery of four divergent viruses reveals shared and distinctive characteristics of giant viruses of marine eukaryotes.</title>
        <authorList>
            <person name="Needham D.M."/>
            <person name="Poirier C."/>
            <person name="Hehenberger E."/>
            <person name="Jimenez V."/>
            <person name="Swalwell J.E."/>
            <person name="Santoro A.E."/>
            <person name="Worden A.Z."/>
        </authorList>
    </citation>
    <scope>NUCLEOTIDE SEQUENCE</scope>
    <source>
        <strain evidence="1">OPacV-662</strain>
    </source>
</reference>
<accession>A0A5J6VI72</accession>
<sequence length="104" mass="12283">MIKQDWINFKNTYAKVIASRNISSLSITQLLLLVTFLIEIHNPNAREQDLKDMFEHVKTIFVSNKILETTPKSLPRLSRRVHLLMHHRKCKTNSLIQELENKMK</sequence>
<proteinExistence type="predicted"/>
<protein>
    <submittedName>
        <fullName evidence="1">Uncharacterized protein</fullName>
    </submittedName>
</protein>
<dbReference type="EMBL" id="MN448266">
    <property type="protein sequence ID" value="QFG73624.1"/>
    <property type="molecule type" value="Genomic_DNA"/>
</dbReference>